<protein>
    <submittedName>
        <fullName evidence="17">Calcium uniporter protein 5, mitochondrial</fullName>
    </submittedName>
</protein>
<sequence length="296" mass="34114">MWKTSCYLLKRTVTSAAIRANKNRGLINQHGWFNESSRIMGGYYFSSGGEKKNGNGGLISQEEAKRLMRLVNVEELKTRLGMESKEVIGYSELLRVCENIGLAKTQGQAVAFAKVLDEAGVIWLFRDKVYLHPNKVVDEIRRAVPLALLPEDDPTKDELKNLLEKKDKIDEVAHKQVRRILWTGLGAGILQIGLFFRLTFWEFSWDVMEPITFFTTSTGLILGYFYFLITSRDPTYQDLLKRLFLARQRKLIKKNNFDIQRFVELQRKCKLPLNGQASLKHRLGIQLQPEDLLHGH</sequence>
<keyword evidence="10" id="KW-0406">Ion transport</keyword>
<dbReference type="GO" id="GO:0051560">
    <property type="term" value="P:mitochondrial calcium ion homeostasis"/>
    <property type="evidence" value="ECO:0007669"/>
    <property type="project" value="InterPro"/>
</dbReference>
<evidence type="ECO:0000256" key="14">
    <source>
        <dbReference type="ARBA" id="ARBA00036634"/>
    </source>
</evidence>
<keyword evidence="5" id="KW-0107">Calcium channel</keyword>
<reference evidence="17" key="1">
    <citation type="submission" date="2016-11" db="EMBL/GenBank/DDBJ databases">
        <title>The genome of Nicotiana attenuata.</title>
        <authorList>
            <person name="Xu S."/>
            <person name="Brockmoeller T."/>
            <person name="Gaquerel E."/>
            <person name="Navarro A."/>
            <person name="Kuhl H."/>
            <person name="Gase K."/>
            <person name="Ling Z."/>
            <person name="Zhou W."/>
            <person name="Kreitzer C."/>
            <person name="Stanke M."/>
            <person name="Tang H."/>
            <person name="Lyons E."/>
            <person name="Pandey P."/>
            <person name="Pandey S.P."/>
            <person name="Timmermann B."/>
            <person name="Baldwin I.T."/>
        </authorList>
    </citation>
    <scope>NUCLEOTIDE SEQUENCE [LARGE SCALE GENOMIC DNA]</scope>
    <source>
        <strain evidence="17">UT</strain>
    </source>
</reference>
<feature type="transmembrane region" description="Helical" evidence="15">
    <location>
        <begin position="180"/>
        <end position="199"/>
    </location>
</feature>
<comment type="catalytic activity">
    <reaction evidence="14">
        <text>Ca(2+)(in) = Ca(2+)(out)</text>
        <dbReference type="Rhea" id="RHEA:29671"/>
        <dbReference type="ChEBI" id="CHEBI:29108"/>
    </reaction>
</comment>
<dbReference type="KEGG" id="nau:109208800"/>
<evidence type="ECO:0000256" key="8">
    <source>
        <dbReference type="ARBA" id="ARBA00022837"/>
    </source>
</evidence>
<evidence type="ECO:0000256" key="12">
    <source>
        <dbReference type="ARBA" id="ARBA00023136"/>
    </source>
</evidence>
<comment type="caution">
    <text evidence="17">The sequence shown here is derived from an EMBL/GenBank/DDBJ whole genome shotgun (WGS) entry which is preliminary data.</text>
</comment>
<dbReference type="EMBL" id="MJEQ01001293">
    <property type="protein sequence ID" value="OIT31347.1"/>
    <property type="molecule type" value="Genomic_DNA"/>
</dbReference>
<dbReference type="SMR" id="A0A314KQA8"/>
<keyword evidence="13" id="KW-0407">Ion channel</keyword>
<evidence type="ECO:0000256" key="3">
    <source>
        <dbReference type="ARBA" id="ARBA00022448"/>
    </source>
</evidence>
<dbReference type="Proteomes" id="UP000187609">
    <property type="component" value="Unassembled WGS sequence"/>
</dbReference>
<dbReference type="GO" id="GO:0036444">
    <property type="term" value="P:calcium import into the mitochondrion"/>
    <property type="evidence" value="ECO:0007669"/>
    <property type="project" value="TreeGrafter"/>
</dbReference>
<evidence type="ECO:0000256" key="2">
    <source>
        <dbReference type="ARBA" id="ARBA00005653"/>
    </source>
</evidence>
<keyword evidence="9 15" id="KW-1133">Transmembrane helix</keyword>
<evidence type="ECO:0000256" key="7">
    <source>
        <dbReference type="ARBA" id="ARBA00022792"/>
    </source>
</evidence>
<keyword evidence="4" id="KW-0109">Calcium transport</keyword>
<evidence type="ECO:0000256" key="4">
    <source>
        <dbReference type="ARBA" id="ARBA00022568"/>
    </source>
</evidence>
<evidence type="ECO:0000256" key="10">
    <source>
        <dbReference type="ARBA" id="ARBA00023065"/>
    </source>
</evidence>
<evidence type="ECO:0000256" key="9">
    <source>
        <dbReference type="ARBA" id="ARBA00022989"/>
    </source>
</evidence>
<gene>
    <name evidence="17" type="ORF">A4A49_31479</name>
</gene>
<evidence type="ECO:0000256" key="15">
    <source>
        <dbReference type="SAM" id="Phobius"/>
    </source>
</evidence>
<feature type="domain" description="Calcium uniporter protein C-terminal" evidence="16">
    <location>
        <begin position="108"/>
        <end position="265"/>
    </location>
</feature>
<dbReference type="InterPro" id="IPR039055">
    <property type="entry name" value="MCU_fam"/>
</dbReference>
<evidence type="ECO:0000259" key="16">
    <source>
        <dbReference type="Pfam" id="PF04678"/>
    </source>
</evidence>
<proteinExistence type="inferred from homology"/>
<evidence type="ECO:0000256" key="5">
    <source>
        <dbReference type="ARBA" id="ARBA00022673"/>
    </source>
</evidence>
<evidence type="ECO:0000256" key="11">
    <source>
        <dbReference type="ARBA" id="ARBA00023128"/>
    </source>
</evidence>
<keyword evidence="11" id="KW-0496">Mitochondrion</keyword>
<dbReference type="Gramene" id="OIT31347">
    <property type="protein sequence ID" value="OIT31347"/>
    <property type="gene ID" value="A4A49_31479"/>
</dbReference>
<dbReference type="PANTHER" id="PTHR13462">
    <property type="entry name" value="CALCIUM UNIPORTER PROTEIN, MITOCHONDRIAL"/>
    <property type="match status" value="1"/>
</dbReference>
<name>A0A314KQA8_NICAT</name>
<dbReference type="OrthoDB" id="278338at2759"/>
<evidence type="ECO:0000256" key="6">
    <source>
        <dbReference type="ARBA" id="ARBA00022692"/>
    </source>
</evidence>
<organism evidence="17 18">
    <name type="scientific">Nicotiana attenuata</name>
    <name type="common">Coyote tobacco</name>
    <dbReference type="NCBI Taxonomy" id="49451"/>
    <lineage>
        <taxon>Eukaryota</taxon>
        <taxon>Viridiplantae</taxon>
        <taxon>Streptophyta</taxon>
        <taxon>Embryophyta</taxon>
        <taxon>Tracheophyta</taxon>
        <taxon>Spermatophyta</taxon>
        <taxon>Magnoliopsida</taxon>
        <taxon>eudicotyledons</taxon>
        <taxon>Gunneridae</taxon>
        <taxon>Pentapetalae</taxon>
        <taxon>asterids</taxon>
        <taxon>lamiids</taxon>
        <taxon>Solanales</taxon>
        <taxon>Solanaceae</taxon>
        <taxon>Nicotianoideae</taxon>
        <taxon>Nicotianeae</taxon>
        <taxon>Nicotiana</taxon>
    </lineage>
</organism>
<dbReference type="GO" id="GO:1990246">
    <property type="term" value="C:uniplex complex"/>
    <property type="evidence" value="ECO:0007669"/>
    <property type="project" value="TreeGrafter"/>
</dbReference>
<keyword evidence="12 15" id="KW-0472">Membrane</keyword>
<keyword evidence="3" id="KW-0813">Transport</keyword>
<keyword evidence="7" id="KW-0999">Mitochondrion inner membrane</keyword>
<dbReference type="STRING" id="49451.A0A314KQA8"/>
<dbReference type="Pfam" id="PF04678">
    <property type="entry name" value="MCU"/>
    <property type="match status" value="1"/>
</dbReference>
<keyword evidence="6 15" id="KW-0812">Transmembrane</keyword>
<comment type="similarity">
    <text evidence="2">Belongs to the MCU (TC 1.A.77) family.</text>
</comment>
<keyword evidence="8" id="KW-0106">Calcium</keyword>
<dbReference type="AlphaFoldDB" id="A0A314KQA8"/>
<evidence type="ECO:0000313" key="17">
    <source>
        <dbReference type="EMBL" id="OIT31347.1"/>
    </source>
</evidence>
<keyword evidence="18" id="KW-1185">Reference proteome</keyword>
<feature type="transmembrane region" description="Helical" evidence="15">
    <location>
        <begin position="211"/>
        <end position="229"/>
    </location>
</feature>
<evidence type="ECO:0000256" key="1">
    <source>
        <dbReference type="ARBA" id="ARBA00004448"/>
    </source>
</evidence>
<dbReference type="GO" id="GO:0015292">
    <property type="term" value="F:uniporter activity"/>
    <property type="evidence" value="ECO:0007669"/>
    <property type="project" value="TreeGrafter"/>
</dbReference>
<dbReference type="GO" id="GO:0005262">
    <property type="term" value="F:calcium channel activity"/>
    <property type="evidence" value="ECO:0007669"/>
    <property type="project" value="UniProtKB-KW"/>
</dbReference>
<comment type="subcellular location">
    <subcellularLocation>
        <location evidence="1">Mitochondrion inner membrane</location>
        <topology evidence="1">Multi-pass membrane protein</topology>
    </subcellularLocation>
</comment>
<evidence type="ECO:0000313" key="18">
    <source>
        <dbReference type="Proteomes" id="UP000187609"/>
    </source>
</evidence>
<dbReference type="PANTHER" id="PTHR13462:SF10">
    <property type="entry name" value="CALCIUM UNIPORTER PROTEIN, MITOCHONDRIAL"/>
    <property type="match status" value="1"/>
</dbReference>
<accession>A0A314KQA8</accession>
<evidence type="ECO:0000256" key="13">
    <source>
        <dbReference type="ARBA" id="ARBA00023303"/>
    </source>
</evidence>
<dbReference type="InterPro" id="IPR006769">
    <property type="entry name" value="MCU_C"/>
</dbReference>